<dbReference type="SUPFAM" id="SSF48576">
    <property type="entry name" value="Terpenoid synthases"/>
    <property type="match status" value="1"/>
</dbReference>
<sequence>EEFGFSCSLKMVDKFQYQAPYKDVGSENEMCAILVGEYNGEIKANPKEIADWKWVDIDKLQDDFRKNPGRYTPWSKIGLKRYLKIKEEALRNRKELDLFLKETAKTVDPIIQELLELYIDKKFHKLINYQIFTGKTVVDGEILDILFEQRGREEEPYIVKNRYHKITNQKYYEMIGKKTAALAQSCCEVGGICAGATKTIRGLKELWI</sequence>
<evidence type="ECO:0000313" key="2">
    <source>
        <dbReference type="EMBL" id="GAI28918.1"/>
    </source>
</evidence>
<feature type="non-terminal residue" evidence="2">
    <location>
        <position position="1"/>
    </location>
</feature>
<dbReference type="EMBL" id="BARV01016603">
    <property type="protein sequence ID" value="GAI28918.1"/>
    <property type="molecule type" value="Genomic_DNA"/>
</dbReference>
<dbReference type="SUPFAM" id="SSF55811">
    <property type="entry name" value="Nudix"/>
    <property type="match status" value="1"/>
</dbReference>
<reference evidence="2" key="1">
    <citation type="journal article" date="2014" name="Front. Microbiol.">
        <title>High frequency of phylogenetically diverse reductive dehalogenase-homologous genes in deep subseafloor sedimentary metagenomes.</title>
        <authorList>
            <person name="Kawai M."/>
            <person name="Futagami T."/>
            <person name="Toyoda A."/>
            <person name="Takaki Y."/>
            <person name="Nishi S."/>
            <person name="Hori S."/>
            <person name="Arai W."/>
            <person name="Tsubouchi T."/>
            <person name="Morono Y."/>
            <person name="Uchiyama I."/>
            <person name="Ito T."/>
            <person name="Fujiyama A."/>
            <person name="Inagaki F."/>
            <person name="Takami H."/>
        </authorList>
    </citation>
    <scope>NUCLEOTIDE SEQUENCE</scope>
    <source>
        <strain evidence="2">Expedition CK06-06</strain>
    </source>
</reference>
<proteinExistence type="predicted"/>
<dbReference type="InterPro" id="IPR008949">
    <property type="entry name" value="Isoprenoid_synthase_dom_sf"/>
</dbReference>
<comment type="caution">
    <text evidence="2">The sequence shown here is derived from an EMBL/GenBank/DDBJ whole genome shotgun (WGS) entry which is preliminary data.</text>
</comment>
<dbReference type="Gene3D" id="1.10.600.10">
    <property type="entry name" value="Farnesyl Diphosphate Synthase"/>
    <property type="match status" value="1"/>
</dbReference>
<dbReference type="Pfam" id="PF00293">
    <property type="entry name" value="NUDIX"/>
    <property type="match status" value="1"/>
</dbReference>
<protein>
    <recommendedName>
        <fullName evidence="1">Nudix hydrolase domain-containing protein</fullName>
    </recommendedName>
</protein>
<evidence type="ECO:0000259" key="1">
    <source>
        <dbReference type="PROSITE" id="PS51462"/>
    </source>
</evidence>
<dbReference type="Gene3D" id="3.90.79.10">
    <property type="entry name" value="Nucleoside Triphosphate Pyrophosphohydrolase"/>
    <property type="match status" value="1"/>
</dbReference>
<gene>
    <name evidence="2" type="ORF">S06H3_28450</name>
</gene>
<name>X1MCA6_9ZZZZ</name>
<feature type="domain" description="Nudix hydrolase" evidence="1">
    <location>
        <begin position="1"/>
        <end position="77"/>
    </location>
</feature>
<dbReference type="AlphaFoldDB" id="X1MCA6"/>
<dbReference type="PROSITE" id="PS51462">
    <property type="entry name" value="NUDIX"/>
    <property type="match status" value="1"/>
</dbReference>
<dbReference type="InterPro" id="IPR015797">
    <property type="entry name" value="NUDIX_hydrolase-like_dom_sf"/>
</dbReference>
<organism evidence="2">
    <name type="scientific">marine sediment metagenome</name>
    <dbReference type="NCBI Taxonomy" id="412755"/>
    <lineage>
        <taxon>unclassified sequences</taxon>
        <taxon>metagenomes</taxon>
        <taxon>ecological metagenomes</taxon>
    </lineage>
</organism>
<accession>X1MCA6</accession>
<dbReference type="InterPro" id="IPR000086">
    <property type="entry name" value="NUDIX_hydrolase_dom"/>
</dbReference>